<dbReference type="SMART" id="SM00513">
    <property type="entry name" value="SAP"/>
    <property type="match status" value="1"/>
</dbReference>
<dbReference type="AlphaFoldDB" id="A0A913ZUK1"/>
<dbReference type="InterPro" id="IPR011335">
    <property type="entry name" value="Restrct_endonuc-II-like"/>
</dbReference>
<name>A0A913ZUK1_PATMI</name>
<dbReference type="PROSITE" id="PS50966">
    <property type="entry name" value="ZF_SWIM"/>
    <property type="match status" value="1"/>
</dbReference>
<feature type="domain" description="SWIM-type" evidence="3">
    <location>
        <begin position="129"/>
        <end position="169"/>
    </location>
</feature>
<reference evidence="4" key="1">
    <citation type="submission" date="2022-11" db="UniProtKB">
        <authorList>
            <consortium name="EnsemblMetazoa"/>
        </authorList>
    </citation>
    <scope>IDENTIFICATION</scope>
</reference>
<evidence type="ECO:0008006" key="6">
    <source>
        <dbReference type="Google" id="ProtNLM"/>
    </source>
</evidence>
<dbReference type="GeneID" id="119726971"/>
<dbReference type="InterPro" id="IPR003034">
    <property type="entry name" value="SAP_dom"/>
</dbReference>
<dbReference type="EnsemblMetazoa" id="XM_038198823.1">
    <property type="protein sequence ID" value="XP_038054751.1"/>
    <property type="gene ID" value="LOC119726971"/>
</dbReference>
<dbReference type="Pfam" id="PF02037">
    <property type="entry name" value="SAP"/>
    <property type="match status" value="1"/>
</dbReference>
<dbReference type="SUPFAM" id="SSF52980">
    <property type="entry name" value="Restriction endonuclease-like"/>
    <property type="match status" value="1"/>
</dbReference>
<keyword evidence="1" id="KW-0862">Zinc</keyword>
<dbReference type="InterPro" id="IPR007527">
    <property type="entry name" value="Znf_SWIM"/>
</dbReference>
<keyword evidence="1" id="KW-0479">Metal-binding</keyword>
<proteinExistence type="predicted"/>
<protein>
    <recommendedName>
        <fullName evidence="6">SWIM-type domain-containing protein</fullName>
    </recommendedName>
</protein>
<dbReference type="InterPro" id="IPR051703">
    <property type="entry name" value="NF-kappa-B_Signaling_Reg"/>
</dbReference>
<dbReference type="SUPFAM" id="SSF68906">
    <property type="entry name" value="SAP domain"/>
    <property type="match status" value="1"/>
</dbReference>
<dbReference type="InterPro" id="IPR036361">
    <property type="entry name" value="SAP_dom_sf"/>
</dbReference>
<organism evidence="4 5">
    <name type="scientific">Patiria miniata</name>
    <name type="common">Bat star</name>
    <name type="synonym">Asterina miniata</name>
    <dbReference type="NCBI Taxonomy" id="46514"/>
    <lineage>
        <taxon>Eukaryota</taxon>
        <taxon>Metazoa</taxon>
        <taxon>Echinodermata</taxon>
        <taxon>Eleutherozoa</taxon>
        <taxon>Asterozoa</taxon>
        <taxon>Asteroidea</taxon>
        <taxon>Valvatacea</taxon>
        <taxon>Valvatida</taxon>
        <taxon>Asterinidae</taxon>
        <taxon>Patiria</taxon>
    </lineage>
</organism>
<dbReference type="Gene3D" id="1.10.720.30">
    <property type="entry name" value="SAP domain"/>
    <property type="match status" value="1"/>
</dbReference>
<dbReference type="Proteomes" id="UP000887568">
    <property type="component" value="Unplaced"/>
</dbReference>
<dbReference type="InterPro" id="IPR011604">
    <property type="entry name" value="PDDEXK-like_dom_sf"/>
</dbReference>
<keyword evidence="1" id="KW-0863">Zinc-finger</keyword>
<evidence type="ECO:0000259" key="2">
    <source>
        <dbReference type="PROSITE" id="PS50800"/>
    </source>
</evidence>
<dbReference type="Gene3D" id="3.90.320.10">
    <property type="match status" value="1"/>
</dbReference>
<dbReference type="CDD" id="cd22343">
    <property type="entry name" value="PDDEXK_lambda_exonuclease-like"/>
    <property type="match status" value="1"/>
</dbReference>
<evidence type="ECO:0000259" key="3">
    <source>
        <dbReference type="PROSITE" id="PS50966"/>
    </source>
</evidence>
<sequence length="508" mass="58910">MTIALLKEELRRRNAKTSGRKKELVERLECYDRNFNFGQGCDLEESEEVYTFSMPNLSTYKDVNRDSQIPHVTNDTLKAFIQQFGKSEDGKPEAMYRDRFLLSLRHSSEGDHIYIAARVAAEMKKTLVYKVDVKLDKYGVVQETQCECSVGIGPNAHCKHVGLALFALTKQKEGVLTMQTCTEVLQTHHQSKKYDGSPLQMSQIKLRKSEGLQRLNNFDPRPAQYRNTREYNDHFRNVWINSQAKDLPIRQLYAPANIFAVTHDHDYLELTHEEYFLKSLNVTNITENDLEQVEEATRGQSTNKFWKEERRKRLHASNFGRICKSGVRTDFEKMARSLTTISEFSSKPTDHGLKYESVAVEAYSSKTGNLVKSCGIHVCMEIPYLACSPDGLVDDDRIIEVKCPYTCKDSAVTPTSVPYLFMDSSGKMALKHSHNYYYQVQGNLLCTKRKWCDFVVWTTKDMKIMHIPRDDEFINELKIRLRDFFEQFFKAALLETFLYRVTDKYDFS</sequence>
<evidence type="ECO:0000256" key="1">
    <source>
        <dbReference type="PROSITE-ProRule" id="PRU00325"/>
    </source>
</evidence>
<dbReference type="RefSeq" id="XP_038054751.1">
    <property type="nucleotide sequence ID" value="XM_038198823.1"/>
</dbReference>
<accession>A0A913ZUK1</accession>
<dbReference type="OrthoDB" id="6150801at2759"/>
<dbReference type="PANTHER" id="PTHR46609:SF8">
    <property type="entry name" value="YQAJ VIRAL RECOMBINASE DOMAIN-CONTAINING PROTEIN"/>
    <property type="match status" value="1"/>
</dbReference>
<dbReference type="InterPro" id="IPR019080">
    <property type="entry name" value="YqaJ_viral_recombinase"/>
</dbReference>
<dbReference type="GO" id="GO:0008270">
    <property type="term" value="F:zinc ion binding"/>
    <property type="evidence" value="ECO:0007669"/>
    <property type="project" value="UniProtKB-KW"/>
</dbReference>
<dbReference type="OMA" id="KCPYSSK"/>
<evidence type="ECO:0000313" key="5">
    <source>
        <dbReference type="Proteomes" id="UP000887568"/>
    </source>
</evidence>
<keyword evidence="5" id="KW-1185">Reference proteome</keyword>
<evidence type="ECO:0000313" key="4">
    <source>
        <dbReference type="EnsemblMetazoa" id="XP_038054751.1"/>
    </source>
</evidence>
<feature type="domain" description="SAP" evidence="2">
    <location>
        <begin position="1"/>
        <end position="32"/>
    </location>
</feature>
<dbReference type="GO" id="GO:0006281">
    <property type="term" value="P:DNA repair"/>
    <property type="evidence" value="ECO:0007669"/>
    <property type="project" value="UniProtKB-ARBA"/>
</dbReference>
<dbReference type="Pfam" id="PF09588">
    <property type="entry name" value="YqaJ"/>
    <property type="match status" value="1"/>
</dbReference>
<dbReference type="PANTHER" id="PTHR46609">
    <property type="entry name" value="EXONUCLEASE, PHAGE-TYPE/RECB, C-TERMINAL DOMAIN-CONTAINING PROTEIN"/>
    <property type="match status" value="1"/>
</dbReference>
<dbReference type="PROSITE" id="PS50800">
    <property type="entry name" value="SAP"/>
    <property type="match status" value="1"/>
</dbReference>